<feature type="chain" id="PRO_5019854634" evidence="2">
    <location>
        <begin position="22"/>
        <end position="903"/>
    </location>
</feature>
<dbReference type="PROSITE" id="PS51257">
    <property type="entry name" value="PROKAR_LIPOPROTEIN"/>
    <property type="match status" value="1"/>
</dbReference>
<dbReference type="SUPFAM" id="SSF53649">
    <property type="entry name" value="Alkaline phosphatase-like"/>
    <property type="match status" value="1"/>
</dbReference>
<keyword evidence="2" id="KW-0732">Signal</keyword>
<evidence type="ECO:0000256" key="1">
    <source>
        <dbReference type="ARBA" id="ARBA00022801"/>
    </source>
</evidence>
<evidence type="ECO:0000313" key="3">
    <source>
        <dbReference type="EMBL" id="AYL94459.1"/>
    </source>
</evidence>
<protein>
    <submittedName>
        <fullName evidence="3">Phosphoesterase</fullName>
    </submittedName>
</protein>
<keyword evidence="1" id="KW-0378">Hydrolase</keyword>
<dbReference type="InterPro" id="IPR007312">
    <property type="entry name" value="Phosphoesterase"/>
</dbReference>
<dbReference type="PANTHER" id="PTHR47197:SF3">
    <property type="entry name" value="DIHYDRO-HEME D1 DEHYDROGENASE"/>
    <property type="match status" value="1"/>
</dbReference>
<dbReference type="InterPro" id="IPR019405">
    <property type="entry name" value="Lactonase_7-beta_prop"/>
</dbReference>
<dbReference type="InterPro" id="IPR017850">
    <property type="entry name" value="Alkaline_phosphatase_core_sf"/>
</dbReference>
<evidence type="ECO:0000313" key="4">
    <source>
        <dbReference type="Proteomes" id="UP000270046"/>
    </source>
</evidence>
<reference evidence="3 4" key="1">
    <citation type="submission" date="2018-10" db="EMBL/GenBank/DDBJ databases">
        <title>Genome sequencing of Mucilaginibacter sp. HYN0043.</title>
        <authorList>
            <person name="Kim M."/>
            <person name="Yi H."/>
        </authorList>
    </citation>
    <scope>NUCLEOTIDE SEQUENCE [LARGE SCALE GENOMIC DNA]</scope>
    <source>
        <strain evidence="3 4">HYN0043</strain>
    </source>
</reference>
<dbReference type="RefSeq" id="WP_119408177.1">
    <property type="nucleotide sequence ID" value="NZ_CP032869.1"/>
</dbReference>
<dbReference type="InterPro" id="IPR051200">
    <property type="entry name" value="Host-pathogen_enzymatic-act"/>
</dbReference>
<dbReference type="EMBL" id="CP032869">
    <property type="protein sequence ID" value="AYL94459.1"/>
    <property type="molecule type" value="Genomic_DNA"/>
</dbReference>
<dbReference type="AlphaFoldDB" id="A0A494VKG9"/>
<keyword evidence="4" id="KW-1185">Reference proteome</keyword>
<dbReference type="GO" id="GO:0016788">
    <property type="term" value="F:hydrolase activity, acting on ester bonds"/>
    <property type="evidence" value="ECO:0007669"/>
    <property type="project" value="InterPro"/>
</dbReference>
<proteinExistence type="predicted"/>
<organism evidence="3 4">
    <name type="scientific">Mucilaginibacter celer</name>
    <dbReference type="NCBI Taxonomy" id="2305508"/>
    <lineage>
        <taxon>Bacteria</taxon>
        <taxon>Pseudomonadati</taxon>
        <taxon>Bacteroidota</taxon>
        <taxon>Sphingobacteriia</taxon>
        <taxon>Sphingobacteriales</taxon>
        <taxon>Sphingobacteriaceae</taxon>
        <taxon>Mucilaginibacter</taxon>
    </lineage>
</organism>
<dbReference type="Proteomes" id="UP000270046">
    <property type="component" value="Chromosome"/>
</dbReference>
<dbReference type="Gene3D" id="2.130.10.10">
    <property type="entry name" value="YVTN repeat-like/Quinoprotein amine dehydrogenase"/>
    <property type="match status" value="2"/>
</dbReference>
<dbReference type="Gene3D" id="3.40.720.10">
    <property type="entry name" value="Alkaline Phosphatase, subunit A"/>
    <property type="match status" value="1"/>
</dbReference>
<dbReference type="Pfam" id="PF10282">
    <property type="entry name" value="Lactonase"/>
    <property type="match status" value="1"/>
</dbReference>
<dbReference type="PANTHER" id="PTHR47197">
    <property type="entry name" value="PROTEIN NIRF"/>
    <property type="match status" value="1"/>
</dbReference>
<dbReference type="SUPFAM" id="SSF50974">
    <property type="entry name" value="Nitrous oxide reductase, N-terminal domain"/>
    <property type="match status" value="1"/>
</dbReference>
<dbReference type="OrthoDB" id="145213at2"/>
<feature type="signal peptide" evidence="2">
    <location>
        <begin position="1"/>
        <end position="21"/>
    </location>
</feature>
<name>A0A494VKG9_9SPHI</name>
<dbReference type="InterPro" id="IPR015943">
    <property type="entry name" value="WD40/YVTN_repeat-like_dom_sf"/>
</dbReference>
<accession>A0A494VKG9</accession>
<sequence length="903" mass="99603">MKIRILSVVLAISAMLGSACHSVKKDNGAEVSEQTNMHSAYDDSTLTNRVLPVVMPYNRIIDPAGKVISFGDPNLENHSLDVKLIPESTILAVEDRYGITLIDTVKSKVIAKWTFTGDKQYNGLMSTYSGIKVLKKGDKTQIFWSASNGGNHKSFVMQAAWDGEKISIENAFPFSPVAPSPLALPNELIINNENGTDYLYVALNGNNQLVKIDLNTRKTIWTKPTGVAPYGLAIVGRHIFVTNWGGPMPTDTVRRETAGVPYGNTYVDPKTGATLLGTVQVTDINTGDMVKEIPVGLHPNVIIKSNDNRFLYVANANSDNVSVISIPDYKVVEKIPVQLTTAKNSYIGDSPNALAINDEGTTLYVANGLDNAVAVVQLGAKASTAGAGKSTIKGFIPTEAYPGGLLVDHNSLFVTNLEGEGSRISTKEFKSEVPDKVTAYNSHHEKATISVIPLPDEQKLNQYTEKVKALNLTFRQEIAQQLPRKNIAPKPMPERIGEPSVFKHVLYIIKENRTYDQVLGDLPQGKGEPSLCIYGDKVTPNQHQIARDFVLMDNYYASGKCSAEGHQWTDAAMVTDYVAKNVRAWFRSYPHVQEDALVYDSKGFIWNNAADHGKKVRIYGEASTPHYDEKLSWTEIYNQYQAGTPFKFHNTSTISRVRPMLSQNYPGSDELKITDQIRASAFIKELEGYEKQPGDELPELMVMALSTDHTQGTRPGLPKPEAMVADNDLALGRIIEALSKSRFWKNTVVFVTEDDSQAGWDHISAYRTTGYVISPYSQTQKTVSTNYNQTCVVRSIEQILGIPPMNIIDATALPMFDCFGPKASSYTYKAIPNRIPLNDMNPKLASLKGPALYFAKASLRPEFNHIDGGNDDLLNRILWYAAKGKKVYPAKLTGKPVADDDDD</sequence>
<gene>
    <name evidence="3" type="ORF">HYN43_003720</name>
</gene>
<dbReference type="KEGG" id="muh:HYN43_003720"/>
<dbReference type="SUPFAM" id="SSF63825">
    <property type="entry name" value="YWTD domain"/>
    <property type="match status" value="1"/>
</dbReference>
<dbReference type="InterPro" id="IPR011045">
    <property type="entry name" value="N2O_reductase_N"/>
</dbReference>
<evidence type="ECO:0000256" key="2">
    <source>
        <dbReference type="SAM" id="SignalP"/>
    </source>
</evidence>
<dbReference type="Pfam" id="PF04185">
    <property type="entry name" value="Phosphoesterase"/>
    <property type="match status" value="1"/>
</dbReference>